<proteinExistence type="predicted"/>
<dbReference type="InterPro" id="IPR001680">
    <property type="entry name" value="WD40_rpt"/>
</dbReference>
<feature type="compositionally biased region" description="Basic and acidic residues" evidence="1">
    <location>
        <begin position="1"/>
        <end position="27"/>
    </location>
</feature>
<dbReference type="PANTHER" id="PTHR16022:SF0">
    <property type="entry name" value="CYTOPLASMIC DYNEIN 2 INTERMEDIATE CHAIN 1"/>
    <property type="match status" value="1"/>
</dbReference>
<accession>A0AAW1UGQ5</accession>
<protein>
    <recommendedName>
        <fullName evidence="4">WD repeat-containing protein 60</fullName>
    </recommendedName>
</protein>
<dbReference type="Proteomes" id="UP001431783">
    <property type="component" value="Unassembled WGS sequence"/>
</dbReference>
<dbReference type="GO" id="GO:0045503">
    <property type="term" value="F:dynein light chain binding"/>
    <property type="evidence" value="ECO:0007669"/>
    <property type="project" value="InterPro"/>
</dbReference>
<name>A0AAW1UGQ5_9CUCU</name>
<dbReference type="InterPro" id="IPR036322">
    <property type="entry name" value="WD40_repeat_dom_sf"/>
</dbReference>
<sequence length="882" mass="101451">MSTKTETHYVPKNSSRKDHDSKSEDPNSTRNSKKPPEKYKPTRSLSKLKQSSVELKTSGKTGTSKLVKTNTQETASARKPLKAVHKSETGKISSPPSRRITKTKFFPSKNHYTELLHELNRYEESRDEVPKKSKTTSHKIEDAQILNKHEQSKEIEKKELELSESSCISDRPRTSTLRKGSIVNHNIAGPEVPKNIEKDPSELQPHLDENNFEEEIVEYQDDFDSYESDFENCSSSDSTIHDISDISTEKTLSSSSSSVNNQEESCVIDKVLEKKLDSGNFDLGETKLKHEFSNNQETINFNINSKTKTMENNYRSNLTSLSDEGFEESKSLQFLNFADARKRHDMRKCLEKRKKRGEELLNMIRLDQVNFLIFDLPAVSYETYIRHFGKLTSIQEGVQTDRDEVDDQTQTYDIETCSKWVQMPPHMSNPKYYKYEMKGVGPDLNELSAENLETLMPTFNERRLEIFITNAGELILDLLKEREPPSHRTKGSVENTLGNGFIRFDPPVEFLVHVDDVTEENSRSVVCLWNVNDEQPKLYMTCYGGITSSCFGPDPEFVLAGLQNGLLVVWDTRNSWKNRETYQFVEQNMRPPTFLTTIEMGHCCQIIALRVFLEYNTHDSLHFDKQGGHQFCSLDYEGDIIIWSLINKQHSNIGKERQAHMENILLCKTFKISLRTLLPEMKHLICTDIILPVMQSEYAFIGTNYGTIVQCFLSKQRTSIKQIISDDSSSVECLCACPFSQLYFLASFKNGNISLYSVKTCKPLMVISNEEYKKINAYCVEIQWSLEKPCMFYTRSSENTVDVWDLTKSNVLPIKSISFDVKLMDMEPSPSSLRLRRTENVYLMISTDTAIYMHFLPTDQMKGNSETYKAEMKTFINYGNRL</sequence>
<evidence type="ECO:0000313" key="2">
    <source>
        <dbReference type="EMBL" id="KAK9878956.1"/>
    </source>
</evidence>
<feature type="compositionally biased region" description="Basic and acidic residues" evidence="1">
    <location>
        <begin position="194"/>
        <end position="205"/>
    </location>
</feature>
<dbReference type="GO" id="GO:0045504">
    <property type="term" value="F:dynein heavy chain binding"/>
    <property type="evidence" value="ECO:0007669"/>
    <property type="project" value="InterPro"/>
</dbReference>
<evidence type="ECO:0008006" key="4">
    <source>
        <dbReference type="Google" id="ProtNLM"/>
    </source>
</evidence>
<dbReference type="EMBL" id="JARQZJ010000061">
    <property type="protein sequence ID" value="KAK9878956.1"/>
    <property type="molecule type" value="Genomic_DNA"/>
</dbReference>
<feature type="compositionally biased region" description="Polar residues" evidence="1">
    <location>
        <begin position="43"/>
        <end position="75"/>
    </location>
</feature>
<dbReference type="GO" id="GO:0005868">
    <property type="term" value="C:cytoplasmic dynein complex"/>
    <property type="evidence" value="ECO:0007669"/>
    <property type="project" value="InterPro"/>
</dbReference>
<dbReference type="InterPro" id="IPR042505">
    <property type="entry name" value="DYNC2I1"/>
</dbReference>
<dbReference type="GO" id="GO:0042073">
    <property type="term" value="P:intraciliary transport"/>
    <property type="evidence" value="ECO:0007669"/>
    <property type="project" value="InterPro"/>
</dbReference>
<dbReference type="AlphaFoldDB" id="A0AAW1UGQ5"/>
<dbReference type="SMART" id="SM00320">
    <property type="entry name" value="WD40"/>
    <property type="match status" value="4"/>
</dbReference>
<dbReference type="SUPFAM" id="SSF50978">
    <property type="entry name" value="WD40 repeat-like"/>
    <property type="match status" value="1"/>
</dbReference>
<evidence type="ECO:0000256" key="1">
    <source>
        <dbReference type="SAM" id="MobiDB-lite"/>
    </source>
</evidence>
<feature type="compositionally biased region" description="Basic and acidic residues" evidence="1">
    <location>
        <begin position="122"/>
        <end position="131"/>
    </location>
</feature>
<feature type="region of interest" description="Disordered" evidence="1">
    <location>
        <begin position="122"/>
        <end position="151"/>
    </location>
</feature>
<dbReference type="PANTHER" id="PTHR16022">
    <property type="entry name" value="WD REPEAT DOMAIN 60"/>
    <property type="match status" value="1"/>
</dbReference>
<comment type="caution">
    <text evidence="2">The sequence shown here is derived from an EMBL/GenBank/DDBJ whole genome shotgun (WGS) entry which is preliminary data.</text>
</comment>
<keyword evidence="3" id="KW-1185">Reference proteome</keyword>
<dbReference type="Gene3D" id="2.130.10.10">
    <property type="entry name" value="YVTN repeat-like/Quinoprotein amine dehydrogenase"/>
    <property type="match status" value="2"/>
</dbReference>
<feature type="compositionally biased region" description="Basic and acidic residues" evidence="1">
    <location>
        <begin position="138"/>
        <end position="151"/>
    </location>
</feature>
<gene>
    <name evidence="2" type="ORF">WA026_003775</name>
</gene>
<evidence type="ECO:0000313" key="3">
    <source>
        <dbReference type="Proteomes" id="UP001431783"/>
    </source>
</evidence>
<feature type="region of interest" description="Disordered" evidence="1">
    <location>
        <begin position="1"/>
        <end position="102"/>
    </location>
</feature>
<feature type="region of interest" description="Disordered" evidence="1">
    <location>
        <begin position="186"/>
        <end position="205"/>
    </location>
</feature>
<reference evidence="2 3" key="1">
    <citation type="submission" date="2023-03" db="EMBL/GenBank/DDBJ databases">
        <title>Genome insight into feeding habits of ladybird beetles.</title>
        <authorList>
            <person name="Li H.-S."/>
            <person name="Huang Y.-H."/>
            <person name="Pang H."/>
        </authorList>
    </citation>
    <scope>NUCLEOTIDE SEQUENCE [LARGE SCALE GENOMIC DNA]</scope>
    <source>
        <strain evidence="2">SYSU_2023b</strain>
        <tissue evidence="2">Whole body</tissue>
    </source>
</reference>
<dbReference type="GO" id="GO:0005929">
    <property type="term" value="C:cilium"/>
    <property type="evidence" value="ECO:0007669"/>
    <property type="project" value="GOC"/>
</dbReference>
<dbReference type="InterPro" id="IPR015943">
    <property type="entry name" value="WD40/YVTN_repeat-like_dom_sf"/>
</dbReference>
<organism evidence="2 3">
    <name type="scientific">Henosepilachna vigintioctopunctata</name>
    <dbReference type="NCBI Taxonomy" id="420089"/>
    <lineage>
        <taxon>Eukaryota</taxon>
        <taxon>Metazoa</taxon>
        <taxon>Ecdysozoa</taxon>
        <taxon>Arthropoda</taxon>
        <taxon>Hexapoda</taxon>
        <taxon>Insecta</taxon>
        <taxon>Pterygota</taxon>
        <taxon>Neoptera</taxon>
        <taxon>Endopterygota</taxon>
        <taxon>Coleoptera</taxon>
        <taxon>Polyphaga</taxon>
        <taxon>Cucujiformia</taxon>
        <taxon>Coccinelloidea</taxon>
        <taxon>Coccinellidae</taxon>
        <taxon>Epilachninae</taxon>
        <taxon>Epilachnini</taxon>
        <taxon>Henosepilachna</taxon>
    </lineage>
</organism>